<organism evidence="5 6">
    <name type="scientific">Kocuria soli</name>
    <dbReference type="NCBI Taxonomy" id="2485125"/>
    <lineage>
        <taxon>Bacteria</taxon>
        <taxon>Bacillati</taxon>
        <taxon>Actinomycetota</taxon>
        <taxon>Actinomycetes</taxon>
        <taxon>Micrococcales</taxon>
        <taxon>Micrococcaceae</taxon>
        <taxon>Kocuria</taxon>
    </lineage>
</organism>
<feature type="region of interest" description="Disordered" evidence="3">
    <location>
        <begin position="157"/>
        <end position="201"/>
    </location>
</feature>
<gene>
    <name evidence="5" type="primary">rimI</name>
    <name evidence="5" type="ORF">EDL96_06270</name>
</gene>
<dbReference type="OrthoDB" id="529907at2"/>
<dbReference type="NCBIfam" id="TIGR01575">
    <property type="entry name" value="rimI"/>
    <property type="match status" value="1"/>
</dbReference>
<dbReference type="AlphaFoldDB" id="A0A3N3ZQP6"/>
<proteinExistence type="predicted"/>
<dbReference type="RefSeq" id="WP_123824947.1">
    <property type="nucleotide sequence ID" value="NZ_RKMF01000006.1"/>
</dbReference>
<dbReference type="InterPro" id="IPR050832">
    <property type="entry name" value="Bact_Acetyltransf"/>
</dbReference>
<evidence type="ECO:0000259" key="4">
    <source>
        <dbReference type="PROSITE" id="PS51186"/>
    </source>
</evidence>
<evidence type="ECO:0000256" key="2">
    <source>
        <dbReference type="ARBA" id="ARBA00023315"/>
    </source>
</evidence>
<reference evidence="5 6" key="1">
    <citation type="submission" date="2018-10" db="EMBL/GenBank/DDBJ databases">
        <title>Kocuria sp. M5W7-7, whole genome shotgun sequence.</title>
        <authorList>
            <person name="Tuo L."/>
        </authorList>
    </citation>
    <scope>NUCLEOTIDE SEQUENCE [LARGE SCALE GENOMIC DNA]</scope>
    <source>
        <strain evidence="5 6">M5W7-7</strain>
    </source>
</reference>
<name>A0A3N3ZQP6_9MICC</name>
<dbReference type="InterPro" id="IPR006464">
    <property type="entry name" value="AcTrfase_RimI/Ard1"/>
</dbReference>
<feature type="domain" description="N-acetyltransferase" evidence="4">
    <location>
        <begin position="8"/>
        <end position="156"/>
    </location>
</feature>
<evidence type="ECO:0000313" key="6">
    <source>
        <dbReference type="Proteomes" id="UP000270616"/>
    </source>
</evidence>
<accession>A0A3N3ZQP6</accession>
<dbReference type="PANTHER" id="PTHR43877">
    <property type="entry name" value="AMINOALKYLPHOSPHONATE N-ACETYLTRANSFERASE-RELATED-RELATED"/>
    <property type="match status" value="1"/>
</dbReference>
<keyword evidence="6" id="KW-1185">Reference proteome</keyword>
<evidence type="ECO:0000256" key="3">
    <source>
        <dbReference type="SAM" id="MobiDB-lite"/>
    </source>
</evidence>
<dbReference type="GO" id="GO:0008080">
    <property type="term" value="F:N-acetyltransferase activity"/>
    <property type="evidence" value="ECO:0007669"/>
    <property type="project" value="InterPro"/>
</dbReference>
<comment type="caution">
    <text evidence="5">The sequence shown here is derived from an EMBL/GenBank/DDBJ whole genome shotgun (WGS) entry which is preliminary data.</text>
</comment>
<dbReference type="EMBL" id="RKMF01000006">
    <property type="protein sequence ID" value="ROZ63535.1"/>
    <property type="molecule type" value="Genomic_DNA"/>
</dbReference>
<evidence type="ECO:0000313" key="5">
    <source>
        <dbReference type="EMBL" id="ROZ63535.1"/>
    </source>
</evidence>
<protein>
    <submittedName>
        <fullName evidence="5">Ribosomal-protein-alanine N-acetyltransferase</fullName>
    </submittedName>
</protein>
<dbReference type="InterPro" id="IPR000182">
    <property type="entry name" value="GNAT_dom"/>
</dbReference>
<dbReference type="Proteomes" id="UP000270616">
    <property type="component" value="Unassembled WGS sequence"/>
</dbReference>
<feature type="compositionally biased region" description="Low complexity" evidence="3">
    <location>
        <begin position="180"/>
        <end position="193"/>
    </location>
</feature>
<dbReference type="Gene3D" id="3.40.630.30">
    <property type="match status" value="1"/>
</dbReference>
<dbReference type="Pfam" id="PF00583">
    <property type="entry name" value="Acetyltransf_1"/>
    <property type="match status" value="1"/>
</dbReference>
<dbReference type="SUPFAM" id="SSF55729">
    <property type="entry name" value="Acyl-CoA N-acyltransferases (Nat)"/>
    <property type="match status" value="1"/>
</dbReference>
<keyword evidence="2" id="KW-0012">Acyltransferase</keyword>
<sequence>MSSQAGTWRLRAATVADVADIEHLEQQIFPDDAWSLEMILGEVTHPTRSYWVATTGTPPEDRVIGYAGVMVVGDTADVQNIAVVPGVEGRGIGTALLTRLHQEAVDRGAREALLEVRVDNQRAQELYRRFGYRDLTVRPRYYPGGVDALVMRAELTPPRPPSTTDLTGHMTTVHATTDPSTTSQRTSQSTSQRTEGHDRDQ</sequence>
<dbReference type="PROSITE" id="PS51186">
    <property type="entry name" value="GNAT"/>
    <property type="match status" value="1"/>
</dbReference>
<evidence type="ECO:0000256" key="1">
    <source>
        <dbReference type="ARBA" id="ARBA00022679"/>
    </source>
</evidence>
<feature type="compositionally biased region" description="Polar residues" evidence="3">
    <location>
        <begin position="162"/>
        <end position="179"/>
    </location>
</feature>
<dbReference type="CDD" id="cd04301">
    <property type="entry name" value="NAT_SF"/>
    <property type="match status" value="1"/>
</dbReference>
<keyword evidence="1 5" id="KW-0808">Transferase</keyword>
<dbReference type="InterPro" id="IPR016181">
    <property type="entry name" value="Acyl_CoA_acyltransferase"/>
</dbReference>